<sequence>MQPISEGIIFPINYQKHDENSFLPYLIKNRISNILHCLQISQVPQLDFLILMEQKHRLIHQISSWEWEHLICILNTKR</sequence>
<organism evidence="1">
    <name type="scientific">Arundo donax</name>
    <name type="common">Giant reed</name>
    <name type="synonym">Donax arundinaceus</name>
    <dbReference type="NCBI Taxonomy" id="35708"/>
    <lineage>
        <taxon>Eukaryota</taxon>
        <taxon>Viridiplantae</taxon>
        <taxon>Streptophyta</taxon>
        <taxon>Embryophyta</taxon>
        <taxon>Tracheophyta</taxon>
        <taxon>Spermatophyta</taxon>
        <taxon>Magnoliopsida</taxon>
        <taxon>Liliopsida</taxon>
        <taxon>Poales</taxon>
        <taxon>Poaceae</taxon>
        <taxon>PACMAD clade</taxon>
        <taxon>Arundinoideae</taxon>
        <taxon>Arundineae</taxon>
        <taxon>Arundo</taxon>
    </lineage>
</organism>
<dbReference type="EMBL" id="GBRH01178526">
    <property type="protein sequence ID" value="JAE19370.1"/>
    <property type="molecule type" value="Transcribed_RNA"/>
</dbReference>
<dbReference type="AlphaFoldDB" id="A0A0A9G2R3"/>
<reference evidence="1" key="2">
    <citation type="journal article" date="2015" name="Data Brief">
        <title>Shoot transcriptome of the giant reed, Arundo donax.</title>
        <authorList>
            <person name="Barrero R.A."/>
            <person name="Guerrero F.D."/>
            <person name="Moolhuijzen P."/>
            <person name="Goolsby J.A."/>
            <person name="Tidwell J."/>
            <person name="Bellgard S.E."/>
            <person name="Bellgard M.I."/>
        </authorList>
    </citation>
    <scope>NUCLEOTIDE SEQUENCE</scope>
    <source>
        <tissue evidence="1">Shoot tissue taken approximately 20 cm above the soil surface</tissue>
    </source>
</reference>
<evidence type="ECO:0000313" key="1">
    <source>
        <dbReference type="EMBL" id="JAE19370.1"/>
    </source>
</evidence>
<protein>
    <submittedName>
        <fullName evidence="1">Uncharacterized protein</fullName>
    </submittedName>
</protein>
<proteinExistence type="predicted"/>
<name>A0A0A9G2R3_ARUDO</name>
<reference evidence="1" key="1">
    <citation type="submission" date="2014-09" db="EMBL/GenBank/DDBJ databases">
        <authorList>
            <person name="Magalhaes I.L.F."/>
            <person name="Oliveira U."/>
            <person name="Santos F.R."/>
            <person name="Vidigal T.H.D.A."/>
            <person name="Brescovit A.D."/>
            <person name="Santos A.J."/>
        </authorList>
    </citation>
    <scope>NUCLEOTIDE SEQUENCE</scope>
    <source>
        <tissue evidence="1">Shoot tissue taken approximately 20 cm above the soil surface</tissue>
    </source>
</reference>
<accession>A0A0A9G2R3</accession>